<dbReference type="Proteomes" id="UP000291591">
    <property type="component" value="Unassembled WGS sequence"/>
</dbReference>
<dbReference type="RefSeq" id="WP_278044838.1">
    <property type="nucleotide sequence ID" value="NZ_SHKL01000001.1"/>
</dbReference>
<evidence type="ECO:0000313" key="3">
    <source>
        <dbReference type="Proteomes" id="UP000291591"/>
    </source>
</evidence>
<reference evidence="2 3" key="1">
    <citation type="submission" date="2019-02" db="EMBL/GenBank/DDBJ databases">
        <title>Sequencing the genomes of 1000 actinobacteria strains.</title>
        <authorList>
            <person name="Klenk H.-P."/>
        </authorList>
    </citation>
    <scope>NUCLEOTIDE SEQUENCE [LARGE SCALE GENOMIC DNA]</scope>
    <source>
        <strain evidence="2 3">DSM 45779</strain>
    </source>
</reference>
<dbReference type="AlphaFoldDB" id="A0A4Q7V3F2"/>
<keyword evidence="1" id="KW-1133">Transmembrane helix</keyword>
<keyword evidence="1" id="KW-0812">Transmembrane</keyword>
<dbReference type="EMBL" id="SHKL01000001">
    <property type="protein sequence ID" value="RZT87119.1"/>
    <property type="molecule type" value="Genomic_DNA"/>
</dbReference>
<comment type="caution">
    <text evidence="2">The sequence shown here is derived from an EMBL/GenBank/DDBJ whole genome shotgun (WGS) entry which is preliminary data.</text>
</comment>
<sequence>MEVLWLMLAVGVFLGWYIGRWRAETRRARADMRTVWNNRSKYRS</sequence>
<protein>
    <submittedName>
        <fullName evidence="2">Uncharacterized protein</fullName>
    </submittedName>
</protein>
<evidence type="ECO:0000256" key="1">
    <source>
        <dbReference type="SAM" id="Phobius"/>
    </source>
</evidence>
<organism evidence="2 3">
    <name type="scientific">Pseudonocardia sediminis</name>
    <dbReference type="NCBI Taxonomy" id="1397368"/>
    <lineage>
        <taxon>Bacteria</taxon>
        <taxon>Bacillati</taxon>
        <taxon>Actinomycetota</taxon>
        <taxon>Actinomycetes</taxon>
        <taxon>Pseudonocardiales</taxon>
        <taxon>Pseudonocardiaceae</taxon>
        <taxon>Pseudonocardia</taxon>
    </lineage>
</organism>
<gene>
    <name evidence="2" type="ORF">EV383_4027</name>
</gene>
<evidence type="ECO:0000313" key="2">
    <source>
        <dbReference type="EMBL" id="RZT87119.1"/>
    </source>
</evidence>
<feature type="transmembrane region" description="Helical" evidence="1">
    <location>
        <begin position="6"/>
        <end position="23"/>
    </location>
</feature>
<keyword evidence="3" id="KW-1185">Reference proteome</keyword>
<keyword evidence="1" id="KW-0472">Membrane</keyword>
<proteinExistence type="predicted"/>
<name>A0A4Q7V3F2_PSEST</name>
<accession>A0A4Q7V3F2</accession>